<evidence type="ECO:0000313" key="2">
    <source>
        <dbReference type="EMBL" id="APC41459.1"/>
    </source>
</evidence>
<organism evidence="2 3">
    <name type="scientific">Clostridium estertheticum subsp. estertheticum</name>
    <dbReference type="NCBI Taxonomy" id="1552"/>
    <lineage>
        <taxon>Bacteria</taxon>
        <taxon>Bacillati</taxon>
        <taxon>Bacillota</taxon>
        <taxon>Clostridia</taxon>
        <taxon>Eubacteriales</taxon>
        <taxon>Clostridiaceae</taxon>
        <taxon>Clostridium</taxon>
    </lineage>
</organism>
<dbReference type="PIRSF" id="PIRSF006402">
    <property type="entry name" value="UCP006402_thioredoxin"/>
    <property type="match status" value="1"/>
</dbReference>
<dbReference type="InterPro" id="IPR024705">
    <property type="entry name" value="Ssp411"/>
</dbReference>
<dbReference type="CDD" id="cd02955">
    <property type="entry name" value="SSP411"/>
    <property type="match status" value="1"/>
</dbReference>
<reference evidence="3" key="1">
    <citation type="journal article" date="2016" name="Front. Microbiol.">
        <title>Complete Genome Sequence of Clostridium estertheticum DSM 8809, a Microbe Identified in Spoiled Vacuum Packed Beef.</title>
        <authorList>
            <person name="Yu Z."/>
            <person name="Gunn L."/>
            <person name="Brennan E."/>
            <person name="Reid R."/>
            <person name="Wall P.G."/>
            <person name="Gaora O.P."/>
            <person name="Hurley D."/>
            <person name="Bolton D."/>
            <person name="Fanning S."/>
        </authorList>
    </citation>
    <scope>NUCLEOTIDE SEQUENCE [LARGE SCALE GENOMIC DNA]</scope>
    <source>
        <strain evidence="3">DSM 8809</strain>
    </source>
</reference>
<dbReference type="RefSeq" id="WP_071613753.1">
    <property type="nucleotide sequence ID" value="NZ_CP015756.1"/>
</dbReference>
<evidence type="ECO:0000313" key="3">
    <source>
        <dbReference type="Proteomes" id="UP000182569"/>
    </source>
</evidence>
<accession>A0A1J0GJG5</accession>
<dbReference type="SUPFAM" id="SSF48208">
    <property type="entry name" value="Six-hairpin glycosidases"/>
    <property type="match status" value="1"/>
</dbReference>
<dbReference type="PANTHER" id="PTHR42899:SF1">
    <property type="entry name" value="SPERMATOGENESIS-ASSOCIATED PROTEIN 20"/>
    <property type="match status" value="1"/>
</dbReference>
<gene>
    <name evidence="2" type="ORF">A7L45_15935</name>
</gene>
<protein>
    <submittedName>
        <fullName evidence="2">Thioredoxin</fullName>
    </submittedName>
</protein>
<feature type="domain" description="Spermatogenesis-associated protein 20-like TRX" evidence="1">
    <location>
        <begin position="14"/>
        <end position="174"/>
    </location>
</feature>
<dbReference type="InterPro" id="IPR008928">
    <property type="entry name" value="6-hairpin_glycosidase_sf"/>
</dbReference>
<evidence type="ECO:0000259" key="1">
    <source>
        <dbReference type="Pfam" id="PF03190"/>
    </source>
</evidence>
<keyword evidence="3" id="KW-1185">Reference proteome</keyword>
<dbReference type="Pfam" id="PF03190">
    <property type="entry name" value="Thioredox_DsbH"/>
    <property type="match status" value="1"/>
</dbReference>
<dbReference type="EMBL" id="CP015756">
    <property type="protein sequence ID" value="APC41459.1"/>
    <property type="molecule type" value="Genomic_DNA"/>
</dbReference>
<dbReference type="InterPro" id="IPR004879">
    <property type="entry name" value="Ssp411-like_TRX"/>
</dbReference>
<dbReference type="KEGG" id="ceu:A7L45_15935"/>
<dbReference type="OrthoDB" id="9762614at2"/>
<dbReference type="Proteomes" id="UP000182569">
    <property type="component" value="Chromosome"/>
</dbReference>
<dbReference type="STRING" id="1552.A7L45_15935"/>
<sequence>MTKPDTIKEKQKPNKLINEKSPYLLQHAYNPVNWNPWGEEAFAIAKAEDKPIFLSIGYSTCHWCHVMEKESFENKEVAAILNRYFIAIKVDREERPDVDSIYMSVCQSLTGSGGWPLTIFMTSDKKPFYAGTYFPRESMRGMPGIKDVLISIAEQWNENKESIIESSKKIVEHIKKNDVFVKPGEMGESEIHNAFSSFESVFDDKYGGFGRSPKFPAPHNLQFLLRYWKNYNEPKALEIVETTLEAMYSGGIFDHIGFGFSRYSTDQKWLVPHFEKMLYDNALLAQVYIEAFEATGKKFYKEVADKIFTYILRDMTSKEGAFYSAEDADSEGIEGKYYLLTNEEVALVLGEESYKIYCEQYDITKKGNFEGRNIPNLIGKQSSTNIDEKVNIKLEEMREKLFEYREKRIHPYKDDKILTSWNGLMIAALAYGGRVFQNASYINVAEKAMNFILSKMINDKGRLMARYRDGDVAHLGYLDDYAFTVHALIELYEATFNAVYLTKAIELNENMIKLFKDEKQGGLYLYGVDGEELISRPKDIYDGAMPSGNSVATLNMLRLARLTANTKLQNEAALQFKVFASKVKTIESAHAYFMTALLYSTVPGKDIIISGDENSGGTKTMIKEINSTYLPFATAVLNAGDGSLNSINSELAAHKPLLGKTTAYICENYTCREPITNLQEFYESINE</sequence>
<proteinExistence type="predicted"/>
<dbReference type="AlphaFoldDB" id="A0A1J0GJG5"/>
<dbReference type="Gene3D" id="1.50.10.10">
    <property type="match status" value="1"/>
</dbReference>
<dbReference type="GO" id="GO:0005975">
    <property type="term" value="P:carbohydrate metabolic process"/>
    <property type="evidence" value="ECO:0007669"/>
    <property type="project" value="InterPro"/>
</dbReference>
<dbReference type="InterPro" id="IPR012341">
    <property type="entry name" value="6hp_glycosidase-like_sf"/>
</dbReference>
<dbReference type="Gene3D" id="3.40.30.10">
    <property type="entry name" value="Glutaredoxin"/>
    <property type="match status" value="1"/>
</dbReference>
<name>A0A1J0GJG5_9CLOT</name>
<dbReference type="PANTHER" id="PTHR42899">
    <property type="entry name" value="SPERMATOGENESIS-ASSOCIATED PROTEIN 20"/>
    <property type="match status" value="1"/>
</dbReference>
<dbReference type="InterPro" id="IPR036249">
    <property type="entry name" value="Thioredoxin-like_sf"/>
</dbReference>
<dbReference type="SUPFAM" id="SSF52833">
    <property type="entry name" value="Thioredoxin-like"/>
    <property type="match status" value="1"/>
</dbReference>